<proteinExistence type="predicted"/>
<protein>
    <submittedName>
        <fullName evidence="1">Uncharacterized protein</fullName>
    </submittedName>
</protein>
<sequence>MHVLKSPGQDDPCSVCGSKAYCSYLSQINLIVICDECRHRAILWAAQRSLAEEKSQAKLTAMSDHLDEIKNSLPPVAGHNLGGSS</sequence>
<reference evidence="1" key="1">
    <citation type="journal article" date="2015" name="Nature">
        <title>Complex archaea that bridge the gap between prokaryotes and eukaryotes.</title>
        <authorList>
            <person name="Spang A."/>
            <person name="Saw J.H."/>
            <person name="Jorgensen S.L."/>
            <person name="Zaremba-Niedzwiedzka K."/>
            <person name="Martijn J."/>
            <person name="Lind A.E."/>
            <person name="van Eijk R."/>
            <person name="Schleper C."/>
            <person name="Guy L."/>
            <person name="Ettema T.J."/>
        </authorList>
    </citation>
    <scope>NUCLEOTIDE SEQUENCE</scope>
</reference>
<accession>A0A0F9IUA1</accession>
<dbReference type="AlphaFoldDB" id="A0A0F9IUA1"/>
<gene>
    <name evidence="1" type="ORF">LCGC14_1536990</name>
</gene>
<comment type="caution">
    <text evidence="1">The sequence shown here is derived from an EMBL/GenBank/DDBJ whole genome shotgun (WGS) entry which is preliminary data.</text>
</comment>
<dbReference type="EMBL" id="LAZR01011586">
    <property type="protein sequence ID" value="KKM60913.1"/>
    <property type="molecule type" value="Genomic_DNA"/>
</dbReference>
<name>A0A0F9IUA1_9ZZZZ</name>
<evidence type="ECO:0000313" key="1">
    <source>
        <dbReference type="EMBL" id="KKM60913.1"/>
    </source>
</evidence>
<organism evidence="1">
    <name type="scientific">marine sediment metagenome</name>
    <dbReference type="NCBI Taxonomy" id="412755"/>
    <lineage>
        <taxon>unclassified sequences</taxon>
        <taxon>metagenomes</taxon>
        <taxon>ecological metagenomes</taxon>
    </lineage>
</organism>